<feature type="transmembrane region" description="Helical" evidence="1">
    <location>
        <begin position="51"/>
        <end position="68"/>
    </location>
</feature>
<keyword evidence="1" id="KW-0472">Membrane</keyword>
<reference evidence="4" key="1">
    <citation type="submission" date="2018-08" db="EMBL/GenBank/DDBJ databases">
        <authorList>
            <person name="Blom J."/>
        </authorList>
    </citation>
    <scope>NUCLEOTIDE SEQUENCE [LARGE SCALE GENOMIC DNA]</scope>
    <source>
        <strain evidence="4">CCOS 865</strain>
    </source>
</reference>
<proteinExistence type="predicted"/>
<protein>
    <submittedName>
        <fullName evidence="3">CAAX amino terminal protease</fullName>
    </submittedName>
</protein>
<dbReference type="Pfam" id="PF02517">
    <property type="entry name" value="Rce1-like"/>
    <property type="match status" value="1"/>
</dbReference>
<keyword evidence="1" id="KW-1133">Transmembrane helix</keyword>
<dbReference type="GO" id="GO:0080120">
    <property type="term" value="P:CAAX-box protein maturation"/>
    <property type="evidence" value="ECO:0007669"/>
    <property type="project" value="UniProtKB-ARBA"/>
</dbReference>
<keyword evidence="1" id="KW-0812">Transmembrane</keyword>
<feature type="transmembrane region" description="Helical" evidence="1">
    <location>
        <begin position="184"/>
        <end position="202"/>
    </location>
</feature>
<keyword evidence="3" id="KW-0645">Protease</keyword>
<keyword evidence="4" id="KW-1185">Reference proteome</keyword>
<dbReference type="GO" id="GO:0004175">
    <property type="term" value="F:endopeptidase activity"/>
    <property type="evidence" value="ECO:0007669"/>
    <property type="project" value="UniProtKB-ARBA"/>
</dbReference>
<keyword evidence="3" id="KW-0378">Hydrolase</keyword>
<dbReference type="RefSeq" id="WP_119146094.1">
    <property type="nucleotide sequence ID" value="NZ_CBCSFL010000060.1"/>
</dbReference>
<dbReference type="AlphaFoldDB" id="A0A383S1Y8"/>
<feature type="transmembrane region" description="Helical" evidence="1">
    <location>
        <begin position="122"/>
        <end position="148"/>
    </location>
</feature>
<evidence type="ECO:0000259" key="2">
    <source>
        <dbReference type="Pfam" id="PF02517"/>
    </source>
</evidence>
<dbReference type="EMBL" id="UNOZ01000037">
    <property type="protein sequence ID" value="SYX92726.1"/>
    <property type="molecule type" value="Genomic_DNA"/>
</dbReference>
<accession>A0A383S1Y8</accession>
<evidence type="ECO:0000313" key="4">
    <source>
        <dbReference type="Proteomes" id="UP000263595"/>
    </source>
</evidence>
<organism evidence="3 4">
    <name type="scientific">Pseudomonas reidholzensis</name>
    <dbReference type="NCBI Taxonomy" id="1785162"/>
    <lineage>
        <taxon>Bacteria</taxon>
        <taxon>Pseudomonadati</taxon>
        <taxon>Pseudomonadota</taxon>
        <taxon>Gammaproteobacteria</taxon>
        <taxon>Pseudomonadales</taxon>
        <taxon>Pseudomonadaceae</taxon>
        <taxon>Pseudomonas</taxon>
    </lineage>
</organism>
<feature type="transmembrane region" description="Helical" evidence="1">
    <location>
        <begin position="232"/>
        <end position="253"/>
    </location>
</feature>
<sequence>MFKHRWTLLLAAGYCLALAYGKLTLPALPTFIALGGAALLATRIKRWQRISGHLLFALLAVPLASHWLPGFHNAKVIEQAVFSAGALPFTMSLNLDKPLIGFWLLGACPWIIAQRSAKRASLLLLIVPLTLATCLGGAWSLGLIGWAAKWPEQAWLWLANNLLLVSLTEELLFRGYLQGGLQRLFGHDSLALLGAALLFGLAHLGGGWQWALVAGLAGIGYGLAYRYGGLGAAVSCHFGINLVHFAGFSYPMLAVT</sequence>
<feature type="domain" description="CAAX prenyl protease 2/Lysostaphin resistance protein A-like" evidence="2">
    <location>
        <begin position="153"/>
        <end position="243"/>
    </location>
</feature>
<name>A0A383S1Y8_9PSED</name>
<dbReference type="InterPro" id="IPR003675">
    <property type="entry name" value="Rce1/LyrA-like_dom"/>
</dbReference>
<evidence type="ECO:0000256" key="1">
    <source>
        <dbReference type="SAM" id="Phobius"/>
    </source>
</evidence>
<dbReference type="OrthoDB" id="5322702at2"/>
<dbReference type="GO" id="GO:0006508">
    <property type="term" value="P:proteolysis"/>
    <property type="evidence" value="ECO:0007669"/>
    <property type="project" value="UniProtKB-KW"/>
</dbReference>
<dbReference type="Proteomes" id="UP000263595">
    <property type="component" value="Unassembled WGS sequence"/>
</dbReference>
<gene>
    <name evidence="3" type="ORF">CCOS865_05018</name>
</gene>
<evidence type="ECO:0000313" key="3">
    <source>
        <dbReference type="EMBL" id="SYX92726.1"/>
    </source>
</evidence>
<feature type="transmembrane region" description="Helical" evidence="1">
    <location>
        <begin position="97"/>
        <end position="113"/>
    </location>
</feature>
<feature type="transmembrane region" description="Helical" evidence="1">
    <location>
        <begin position="154"/>
        <end position="172"/>
    </location>
</feature>